<dbReference type="RefSeq" id="WP_008752179.1">
    <property type="nucleotide sequence ID" value="NZ_GL622296.1"/>
</dbReference>
<protein>
    <recommendedName>
        <fullName evidence="4">Thermophilic metalloprotease (M29)</fullName>
    </recommendedName>
</protein>
<accession>E6LR33</accession>
<dbReference type="SUPFAM" id="SSF144052">
    <property type="entry name" value="Thermophilic metalloprotease-like"/>
    <property type="match status" value="1"/>
</dbReference>
<sequence length="690" mass="79162">MVYDIYSWDKRVTAERINLAMDRISQIREEDDALCADVKFKDFFAELASFLEKVNDIRKKKETGEFEALSFEELTDIQNELFYDLREEIYAGSVYNPDVLEKIFDKDFVSPFLSLGFEVRAAFITVFEGDFEGFVNILELFLQVYGTAMEGASAKEITDVIYWYASDYLDITARKRIIENFTASNRFFYNIIMNDDLSDLRYLFKFGEYIGSNEINTAKYLNSLDSETVRLCAKTFVDGYRDGFFAMQKDITKRSVVSLVYNIGFERIVKEAVIFFEDMGFEVVLQRKPYRLADMSPVKNRGICSGGVNRQFEYDHKFDMNIFTKKAYLDRKLEVCKRTFEEIKEDMSKYGGPALMESFGEREFLPVKKKSANAFSEKQNNLMTGYRNELMLLQDEYIDTSGTAFCIIAWPLPSIAKDEKIYSNIFDDIIRINTLDATKYKDAQQKIIDALDKADTVSVVGGVGNKTELTIKLHKLKDANKETNFENCGADVNIPVGEVFTSPVLNGTEGTLFVKDVFLSGYRIKNLYIKVKDGMIEDYNCENFESEEDNKRIIDDAVLKGHKSLPMGEFAIGTNVIAYNVAKKYDIFEKMPILIAEKMGPHFAFGDTCYSHEEDNITYNPNGKAIIARDNECSIRRKTDIKKAYFNCHTDITIPLAELGDIYTNEPDGIHTYIIKDGKFVLKGSEILNE</sequence>
<keyword evidence="1" id="KW-0479">Metal-binding</keyword>
<comment type="caution">
    <text evidence="2">The sequence shown here is derived from an EMBL/GenBank/DDBJ whole genome shotgun (WGS) entry which is preliminary data.</text>
</comment>
<dbReference type="PANTHER" id="PTHR34448:SF1">
    <property type="entry name" value="BLL6088 PROTEIN"/>
    <property type="match status" value="1"/>
</dbReference>
<evidence type="ECO:0000313" key="3">
    <source>
        <dbReference type="Proteomes" id="UP000003434"/>
    </source>
</evidence>
<evidence type="ECO:0000313" key="2">
    <source>
        <dbReference type="EMBL" id="EFU75729.1"/>
    </source>
</evidence>
<evidence type="ECO:0008006" key="4">
    <source>
        <dbReference type="Google" id="ProtNLM"/>
    </source>
</evidence>
<reference evidence="2 3" key="1">
    <citation type="submission" date="2010-12" db="EMBL/GenBank/DDBJ databases">
        <authorList>
            <person name="Muzny D."/>
            <person name="Qin X."/>
            <person name="Deng J."/>
            <person name="Jiang H."/>
            <person name="Liu Y."/>
            <person name="Qu J."/>
            <person name="Song X.-Z."/>
            <person name="Zhang L."/>
            <person name="Thornton R."/>
            <person name="Coyle M."/>
            <person name="Francisco L."/>
            <person name="Jackson L."/>
            <person name="Javaid M."/>
            <person name="Korchina V."/>
            <person name="Kovar C."/>
            <person name="Mata R."/>
            <person name="Mathew T."/>
            <person name="Ngo R."/>
            <person name="Nguyen L."/>
            <person name="Nguyen N."/>
            <person name="Okwuonu G."/>
            <person name="Ongeri F."/>
            <person name="Pham C."/>
            <person name="Simmons D."/>
            <person name="Wilczek-Boney K."/>
            <person name="Hale W."/>
            <person name="Jakkamsetti A."/>
            <person name="Pham P."/>
            <person name="Ruth R."/>
            <person name="San Lucas F."/>
            <person name="Warren J."/>
            <person name="Zhang J."/>
            <person name="Zhao Z."/>
            <person name="Zhou C."/>
            <person name="Zhu D."/>
            <person name="Lee S."/>
            <person name="Bess C."/>
            <person name="Blankenburg K."/>
            <person name="Forbes L."/>
            <person name="Fu Q."/>
            <person name="Gubbala S."/>
            <person name="Hirani K."/>
            <person name="Jayaseelan J.C."/>
            <person name="Lara F."/>
            <person name="Munidasa M."/>
            <person name="Palculict T."/>
            <person name="Patil S."/>
            <person name="Pu L.-L."/>
            <person name="Saada N."/>
            <person name="Tang L."/>
            <person name="Weissenberger G."/>
            <person name="Zhu Y."/>
            <person name="Hemphill L."/>
            <person name="Shang Y."/>
            <person name="Youmans B."/>
            <person name="Ayvaz T."/>
            <person name="Ross M."/>
            <person name="Santibanez J."/>
            <person name="Aqrawi P."/>
            <person name="Gross S."/>
            <person name="Joshi V."/>
            <person name="Fowler G."/>
            <person name="Nazareth L."/>
            <person name="Reid J."/>
            <person name="Worley K."/>
            <person name="Petrosino J."/>
            <person name="Highlander S."/>
            <person name="Gibbs R."/>
        </authorList>
    </citation>
    <scope>NUCLEOTIDE SEQUENCE [LARGE SCALE GENOMIC DNA]</scope>
    <source>
        <strain evidence="2 3">DSM 3986</strain>
    </source>
</reference>
<proteinExistence type="predicted"/>
<dbReference type="Proteomes" id="UP000003434">
    <property type="component" value="Unassembled WGS sequence"/>
</dbReference>
<dbReference type="eggNOG" id="COG2309">
    <property type="taxonomic scope" value="Bacteria"/>
</dbReference>
<dbReference type="AlphaFoldDB" id="E6LR33"/>
<gene>
    <name evidence="2" type="ORF">HMPREF0381_2418</name>
</gene>
<dbReference type="InterPro" id="IPR000787">
    <property type="entry name" value="Peptidase_M29"/>
</dbReference>
<dbReference type="GO" id="GO:0006508">
    <property type="term" value="P:proteolysis"/>
    <property type="evidence" value="ECO:0007669"/>
    <property type="project" value="InterPro"/>
</dbReference>
<organism evidence="2 3">
    <name type="scientific">Lachnoanaerobaculum saburreum DSM 3986</name>
    <dbReference type="NCBI Taxonomy" id="887325"/>
    <lineage>
        <taxon>Bacteria</taxon>
        <taxon>Bacillati</taxon>
        <taxon>Bacillota</taxon>
        <taxon>Clostridia</taxon>
        <taxon>Lachnospirales</taxon>
        <taxon>Lachnospiraceae</taxon>
        <taxon>Lachnoanaerobaculum</taxon>
    </lineage>
</organism>
<evidence type="ECO:0000256" key="1">
    <source>
        <dbReference type="ARBA" id="ARBA00022723"/>
    </source>
</evidence>
<dbReference type="HOGENOM" id="CLU_028466_0_0_9"/>
<dbReference type="EMBL" id="AEPW01000092">
    <property type="protein sequence ID" value="EFU75729.1"/>
    <property type="molecule type" value="Genomic_DNA"/>
</dbReference>
<dbReference type="PANTHER" id="PTHR34448">
    <property type="entry name" value="AMINOPEPTIDASE"/>
    <property type="match status" value="1"/>
</dbReference>
<name>E6LR33_9FIRM</name>
<dbReference type="GO" id="GO:0004177">
    <property type="term" value="F:aminopeptidase activity"/>
    <property type="evidence" value="ECO:0007669"/>
    <property type="project" value="InterPro"/>
</dbReference>
<dbReference type="InterPro" id="IPR052170">
    <property type="entry name" value="M29_Exopeptidase"/>
</dbReference>
<dbReference type="GO" id="GO:0046872">
    <property type="term" value="F:metal ion binding"/>
    <property type="evidence" value="ECO:0007669"/>
    <property type="project" value="UniProtKB-KW"/>
</dbReference>
<dbReference type="Pfam" id="PF02073">
    <property type="entry name" value="Peptidase_M29"/>
    <property type="match status" value="1"/>
</dbReference>